<dbReference type="GO" id="GO:0008241">
    <property type="term" value="F:peptidyl-dipeptidase activity"/>
    <property type="evidence" value="ECO:0007669"/>
    <property type="project" value="InterPro"/>
</dbReference>
<evidence type="ECO:0000313" key="11">
    <source>
        <dbReference type="EMBL" id="KEO84651.1"/>
    </source>
</evidence>
<dbReference type="InterPro" id="IPR001567">
    <property type="entry name" value="Pept_M3A_M3B_dom"/>
</dbReference>
<keyword evidence="12" id="KW-1185">Reference proteome</keyword>
<evidence type="ECO:0000256" key="8">
    <source>
        <dbReference type="ARBA" id="ARBA00023180"/>
    </source>
</evidence>
<dbReference type="GO" id="GO:0016020">
    <property type="term" value="C:membrane"/>
    <property type="evidence" value="ECO:0007669"/>
    <property type="project" value="InterPro"/>
</dbReference>
<evidence type="ECO:0000256" key="9">
    <source>
        <dbReference type="RuleBase" id="RU003435"/>
    </source>
</evidence>
<sequence>MNSRLQAFLDRMVPRLADLHKLSNEAYWRATTTGRSEDEEEYAKLKADLLKLYADREAFAELREMRESGAVTDPLLARQLDVLYHNFAENQIDEADIEEMVRRETEIEGRFTSFRALIDGEPVSDNQILDIMTNEKDEAKRKAAWEASKQIGAQVAENVLSLVKFRNEIAKKLGYENYYVMSLQFQAIDPQELFTLLEQLEVSTREPFARVKAELDAALAEGLGIATADMRSWHYYDPFFQEAPELYDVELNAYFADQDVVALSQTYFSGLGLDVQGILDSSDLYARDGKQQHAYCTDIDREGDVRVLCNVTSNDYWMSTMLHELGHAVYDKYHDASLPWLLRQPAHTLTTEAIAMLFGRQTKDSTWLNRIAGVPAEEAQAVAVDLHKQLTLAMLIFMRWGLVMTHFERDLYTNPDQDLNTLWWDYVERFQLVPRPENRNQPDWASKIHIGIAPVYYQNYILGELCASQFLAAMERDLGLASLTEEPRVGSWLTEHVFRVGSRYPWNEMIEKATGQPLSPEFFVKQFVNA</sequence>
<proteinExistence type="inferred from homology"/>
<keyword evidence="1 9" id="KW-0645">Protease</keyword>
<comment type="cofactor">
    <cofactor evidence="9">
        <name>Zn(2+)</name>
        <dbReference type="ChEBI" id="CHEBI:29105"/>
    </cofactor>
    <text evidence="9">Binds 1 zinc ion.</text>
</comment>
<evidence type="ECO:0000256" key="3">
    <source>
        <dbReference type="ARBA" id="ARBA00022729"/>
    </source>
</evidence>
<dbReference type="EMBL" id="JMIR01000003">
    <property type="protein sequence ID" value="KEO84651.1"/>
    <property type="molecule type" value="Genomic_DNA"/>
</dbReference>
<evidence type="ECO:0000259" key="10">
    <source>
        <dbReference type="Pfam" id="PF01432"/>
    </source>
</evidence>
<dbReference type="eggNOG" id="COG1164">
    <property type="taxonomic scope" value="Bacteria"/>
</dbReference>
<dbReference type="STRING" id="1157490.EL26_03800"/>
<keyword evidence="7" id="KW-1015">Disulfide bond</keyword>
<evidence type="ECO:0000256" key="6">
    <source>
        <dbReference type="ARBA" id="ARBA00023049"/>
    </source>
</evidence>
<name>A0A074LRB3_9BACL</name>
<dbReference type="Pfam" id="PF01432">
    <property type="entry name" value="Peptidase_M3"/>
    <property type="match status" value="1"/>
</dbReference>
<evidence type="ECO:0000256" key="2">
    <source>
        <dbReference type="ARBA" id="ARBA00022723"/>
    </source>
</evidence>
<evidence type="ECO:0000256" key="1">
    <source>
        <dbReference type="ARBA" id="ARBA00022670"/>
    </source>
</evidence>
<dbReference type="SUPFAM" id="SSF55486">
    <property type="entry name" value="Metalloproteases ('zincins'), catalytic domain"/>
    <property type="match status" value="1"/>
</dbReference>
<dbReference type="Gene3D" id="1.10.1370.30">
    <property type="match status" value="1"/>
</dbReference>
<dbReference type="InterPro" id="IPR001548">
    <property type="entry name" value="Peptidase_M2"/>
</dbReference>
<comment type="similarity">
    <text evidence="9">Belongs to the peptidase M3 family.</text>
</comment>
<keyword evidence="3" id="KW-0732">Signal</keyword>
<evidence type="ECO:0000256" key="5">
    <source>
        <dbReference type="ARBA" id="ARBA00022833"/>
    </source>
</evidence>
<organism evidence="11 12">
    <name type="scientific">Tumebacillus flagellatus</name>
    <dbReference type="NCBI Taxonomy" id="1157490"/>
    <lineage>
        <taxon>Bacteria</taxon>
        <taxon>Bacillati</taxon>
        <taxon>Bacillota</taxon>
        <taxon>Bacilli</taxon>
        <taxon>Bacillales</taxon>
        <taxon>Alicyclobacillaceae</taxon>
        <taxon>Tumebacillus</taxon>
    </lineage>
</organism>
<dbReference type="PANTHER" id="PTHR10514:SF27">
    <property type="entry name" value="ANGIOTENSIN-CONVERTING ENZYME"/>
    <property type="match status" value="1"/>
</dbReference>
<dbReference type="PANTHER" id="PTHR10514">
    <property type="entry name" value="ANGIOTENSIN-CONVERTING ENZYME"/>
    <property type="match status" value="1"/>
</dbReference>
<keyword evidence="4 9" id="KW-0378">Hydrolase</keyword>
<dbReference type="AlphaFoldDB" id="A0A074LRB3"/>
<dbReference type="Proteomes" id="UP000027931">
    <property type="component" value="Unassembled WGS sequence"/>
</dbReference>
<keyword evidence="5 9" id="KW-0862">Zinc</keyword>
<keyword evidence="2 9" id="KW-0479">Metal-binding</keyword>
<reference evidence="11 12" key="1">
    <citation type="journal article" date="2013" name="Int. J. Syst. Evol. Microbiol.">
        <title>Tumebacillus flagellatus sp. nov., an alpha-amylase/pullulanase-producing bacterium isolated from cassava wastewater.</title>
        <authorList>
            <person name="Wang Q."/>
            <person name="Xie N."/>
            <person name="Qin Y."/>
            <person name="Shen N."/>
            <person name="Zhu J."/>
            <person name="Mi H."/>
            <person name="Huang R."/>
        </authorList>
    </citation>
    <scope>NUCLEOTIDE SEQUENCE [LARGE SCALE GENOMIC DNA]</scope>
    <source>
        <strain evidence="11 12">GST4</strain>
    </source>
</reference>
<dbReference type="OrthoDB" id="9762795at2"/>
<evidence type="ECO:0000256" key="7">
    <source>
        <dbReference type="ARBA" id="ARBA00023157"/>
    </source>
</evidence>
<comment type="caution">
    <text evidence="11">The sequence shown here is derived from an EMBL/GenBank/DDBJ whole genome shotgun (WGS) entry which is preliminary data.</text>
</comment>
<evidence type="ECO:0000256" key="4">
    <source>
        <dbReference type="ARBA" id="ARBA00022801"/>
    </source>
</evidence>
<protein>
    <recommendedName>
        <fullName evidence="10">Peptidase M3A/M3B catalytic domain-containing protein</fullName>
    </recommendedName>
</protein>
<keyword evidence="6 9" id="KW-0482">Metalloprotease</keyword>
<evidence type="ECO:0000313" key="12">
    <source>
        <dbReference type="Proteomes" id="UP000027931"/>
    </source>
</evidence>
<dbReference type="RefSeq" id="WP_052035949.1">
    <property type="nucleotide sequence ID" value="NZ_JMIR01000003.1"/>
</dbReference>
<gene>
    <name evidence="11" type="ORF">EL26_03800</name>
</gene>
<keyword evidence="8" id="KW-0325">Glycoprotein</keyword>
<accession>A0A074LRB3</accession>
<dbReference type="GO" id="GO:0004222">
    <property type="term" value="F:metalloendopeptidase activity"/>
    <property type="evidence" value="ECO:0007669"/>
    <property type="project" value="InterPro"/>
</dbReference>
<feature type="domain" description="Peptidase M3A/M3B catalytic" evidence="10">
    <location>
        <begin position="132"/>
        <end position="527"/>
    </location>
</feature>
<dbReference type="GO" id="GO:0006508">
    <property type="term" value="P:proteolysis"/>
    <property type="evidence" value="ECO:0007669"/>
    <property type="project" value="UniProtKB-KW"/>
</dbReference>
<dbReference type="GO" id="GO:0046872">
    <property type="term" value="F:metal ion binding"/>
    <property type="evidence" value="ECO:0007669"/>
    <property type="project" value="UniProtKB-UniRule"/>
</dbReference>